<keyword evidence="3" id="KW-1185">Reference proteome</keyword>
<proteinExistence type="predicted"/>
<gene>
    <name evidence="2" type="ORF">SNAT2548_LOCUS24814</name>
</gene>
<keyword evidence="1" id="KW-1133">Transmembrane helix</keyword>
<protein>
    <submittedName>
        <fullName evidence="2">Uncharacterized protein</fullName>
    </submittedName>
</protein>
<evidence type="ECO:0000313" key="2">
    <source>
        <dbReference type="EMBL" id="CAE7452615.1"/>
    </source>
</evidence>
<comment type="caution">
    <text evidence="2">The sequence shown here is derived from an EMBL/GenBank/DDBJ whole genome shotgun (WGS) entry which is preliminary data.</text>
</comment>
<reference evidence="2" key="1">
    <citation type="submission" date="2021-02" db="EMBL/GenBank/DDBJ databases">
        <authorList>
            <person name="Dougan E. K."/>
            <person name="Rhodes N."/>
            <person name="Thang M."/>
            <person name="Chan C."/>
        </authorList>
    </citation>
    <scope>NUCLEOTIDE SEQUENCE</scope>
</reference>
<dbReference type="EMBL" id="CAJNDS010002370">
    <property type="protein sequence ID" value="CAE7452615.1"/>
    <property type="molecule type" value="Genomic_DNA"/>
</dbReference>
<dbReference type="Proteomes" id="UP000604046">
    <property type="component" value="Unassembled WGS sequence"/>
</dbReference>
<name>A0A812RV26_9DINO</name>
<feature type="transmembrane region" description="Helical" evidence="1">
    <location>
        <begin position="51"/>
        <end position="75"/>
    </location>
</feature>
<dbReference type="AlphaFoldDB" id="A0A812RV26"/>
<keyword evidence="1" id="KW-0812">Transmembrane</keyword>
<sequence length="76" mass="8588">MEDVAGTPFTQLSSPKPKQDQEFFRTVMYDPRVFRNLEWALVWTGLSSSQLVWVFLAAMAAWTLGVTIPVGNALLR</sequence>
<organism evidence="2 3">
    <name type="scientific">Symbiodinium natans</name>
    <dbReference type="NCBI Taxonomy" id="878477"/>
    <lineage>
        <taxon>Eukaryota</taxon>
        <taxon>Sar</taxon>
        <taxon>Alveolata</taxon>
        <taxon>Dinophyceae</taxon>
        <taxon>Suessiales</taxon>
        <taxon>Symbiodiniaceae</taxon>
        <taxon>Symbiodinium</taxon>
    </lineage>
</organism>
<keyword evidence="1" id="KW-0472">Membrane</keyword>
<evidence type="ECO:0000313" key="3">
    <source>
        <dbReference type="Proteomes" id="UP000604046"/>
    </source>
</evidence>
<evidence type="ECO:0000256" key="1">
    <source>
        <dbReference type="SAM" id="Phobius"/>
    </source>
</evidence>
<accession>A0A812RV26</accession>